<organism evidence="2 4">
    <name type="scientific">Geodermatophilus obscurus</name>
    <dbReference type="NCBI Taxonomy" id="1861"/>
    <lineage>
        <taxon>Bacteria</taxon>
        <taxon>Bacillati</taxon>
        <taxon>Actinomycetota</taxon>
        <taxon>Actinomycetes</taxon>
        <taxon>Geodermatophilales</taxon>
        <taxon>Geodermatophilaceae</taxon>
        <taxon>Geodermatophilus</taxon>
    </lineage>
</organism>
<sequence length="102" mass="10832">MRAYSVDLREKLLAAVDAGMSREQASSVFGVSVPSIERYVRLRRQTGSLAPRRAIKPGPAAVKTEAVRAWLPGRLAQCPEATLAEHAAAFTAATGIEVSPAT</sequence>
<proteinExistence type="predicted"/>
<feature type="domain" description="Transposase Synechocystis PCC 6803" evidence="1">
    <location>
        <begin position="3"/>
        <end position="45"/>
    </location>
</feature>
<dbReference type="EMBL" id="FRDM01000038">
    <property type="protein sequence ID" value="SHN87903.1"/>
    <property type="molecule type" value="Genomic_DNA"/>
</dbReference>
<evidence type="ECO:0000313" key="2">
    <source>
        <dbReference type="EMBL" id="SHN79082.1"/>
    </source>
</evidence>
<evidence type="ECO:0000313" key="3">
    <source>
        <dbReference type="EMBL" id="SHN87903.1"/>
    </source>
</evidence>
<dbReference type="SUPFAM" id="SSF46689">
    <property type="entry name" value="Homeodomain-like"/>
    <property type="match status" value="1"/>
</dbReference>
<reference evidence="2 4" key="1">
    <citation type="submission" date="2016-12" db="EMBL/GenBank/DDBJ databases">
        <authorList>
            <person name="Song W.-J."/>
            <person name="Kurnit D.M."/>
        </authorList>
    </citation>
    <scope>NUCLEOTIDE SEQUENCE [LARGE SCALE GENOMIC DNA]</scope>
    <source>
        <strain evidence="2 4">DSM 43162</strain>
    </source>
</reference>
<dbReference type="Proteomes" id="UP000184428">
    <property type="component" value="Unassembled WGS sequence"/>
</dbReference>
<feature type="non-terminal residue" evidence="2">
    <location>
        <position position="102"/>
    </location>
</feature>
<protein>
    <submittedName>
        <fullName evidence="2">Transposase</fullName>
    </submittedName>
</protein>
<dbReference type="RefSeq" id="WP_244277202.1">
    <property type="nucleotide sequence ID" value="NZ_FRDM01000013.1"/>
</dbReference>
<dbReference type="EMBL" id="FRDM01000013">
    <property type="protein sequence ID" value="SHN79082.1"/>
    <property type="molecule type" value="Genomic_DNA"/>
</dbReference>
<dbReference type="InterPro" id="IPR002622">
    <property type="entry name" value="Transposase_14"/>
</dbReference>
<dbReference type="InterPro" id="IPR009057">
    <property type="entry name" value="Homeodomain-like_sf"/>
</dbReference>
<name>A0A1M7U7P4_9ACTN</name>
<dbReference type="Pfam" id="PF01710">
    <property type="entry name" value="HTH_Tnp_IS630"/>
    <property type="match status" value="1"/>
</dbReference>
<evidence type="ECO:0000259" key="1">
    <source>
        <dbReference type="Pfam" id="PF01710"/>
    </source>
</evidence>
<dbReference type="AlphaFoldDB" id="A0A1M7U7P4"/>
<evidence type="ECO:0000313" key="4">
    <source>
        <dbReference type="Proteomes" id="UP000184428"/>
    </source>
</evidence>
<accession>A0A1M7U7P4</accession>
<gene>
    <name evidence="2" type="ORF">SAMN05660350_02716</name>
    <name evidence="3" type="ORF">SAMN05660350_04265</name>
</gene>